<dbReference type="InterPro" id="IPR051312">
    <property type="entry name" value="Diverse_Substr_Oxidored"/>
</dbReference>
<dbReference type="SUPFAM" id="SSF55447">
    <property type="entry name" value="CO dehydrogenase flavoprotein C-terminal domain-like"/>
    <property type="match status" value="1"/>
</dbReference>
<dbReference type="InterPro" id="IPR036318">
    <property type="entry name" value="FAD-bd_PCMH-like_sf"/>
</dbReference>
<dbReference type="SMART" id="SM01092">
    <property type="entry name" value="CO_deh_flav_C"/>
    <property type="match status" value="1"/>
</dbReference>
<dbReference type="GO" id="GO:0071949">
    <property type="term" value="F:FAD binding"/>
    <property type="evidence" value="ECO:0007669"/>
    <property type="project" value="InterPro"/>
</dbReference>
<dbReference type="HOGENOM" id="CLU_058050_0_1_7"/>
<dbReference type="InterPro" id="IPR016166">
    <property type="entry name" value="FAD-bd_PCMH"/>
</dbReference>
<feature type="domain" description="FAD-binding PCMH-type" evidence="1">
    <location>
        <begin position="1"/>
        <end position="149"/>
    </location>
</feature>
<dbReference type="InterPro" id="IPR005107">
    <property type="entry name" value="CO_DH_flav_C"/>
</dbReference>
<dbReference type="Pfam" id="PF03450">
    <property type="entry name" value="CO_deh_flav_C"/>
    <property type="match status" value="1"/>
</dbReference>
<dbReference type="PANTHER" id="PTHR42659:SF9">
    <property type="entry name" value="XANTHINE DEHYDROGENASE FAD-BINDING SUBUNIT XDHB-RELATED"/>
    <property type="match status" value="1"/>
</dbReference>
<organism evidence="2 3">
    <name type="scientific">Candidatus Entotheonella gemina</name>
    <dbReference type="NCBI Taxonomy" id="1429439"/>
    <lineage>
        <taxon>Bacteria</taxon>
        <taxon>Pseudomonadati</taxon>
        <taxon>Nitrospinota/Tectimicrobiota group</taxon>
        <taxon>Candidatus Tectimicrobiota</taxon>
        <taxon>Candidatus Entotheonellia</taxon>
        <taxon>Candidatus Entotheonellales</taxon>
        <taxon>Candidatus Entotheonellaceae</taxon>
        <taxon>Candidatus Entotheonella</taxon>
    </lineage>
</organism>
<dbReference type="InterPro" id="IPR002346">
    <property type="entry name" value="Mopterin_DH_FAD-bd"/>
</dbReference>
<dbReference type="PATRIC" id="fig|1429439.4.peg.5012"/>
<sequence>MVAGATDVLIRWRQGAWAPRYVLNIKRIPGLDEVHYHSDEGLRLGTLVNIRTLEQHLLIRQHYPALTQAATAFAGVQIRNLATVGGNVCNASPAGDTLPALLAYGAVCRLAGPSGTREVPLADFFQGPSQTALQSAELLVELRLPPPLPRTGALYIKHSPRSTMDIATAGAASVVSLEGEVCQQVRIVLGAVAPTVIRVPEAEALLTGHAPDAAHLQQAAQAAMDTASPIDDIRGTADHRRAIVQPLVQRTLHYAVQMAQGTALSFETQRGLAVEAVF</sequence>
<dbReference type="PROSITE" id="PS51387">
    <property type="entry name" value="FAD_PCMH"/>
    <property type="match status" value="1"/>
</dbReference>
<dbReference type="InterPro" id="IPR036683">
    <property type="entry name" value="CO_DH_flav_C_dom_sf"/>
</dbReference>
<dbReference type="PANTHER" id="PTHR42659">
    <property type="entry name" value="XANTHINE DEHYDROGENASE SUBUNIT C-RELATED"/>
    <property type="match status" value="1"/>
</dbReference>
<evidence type="ECO:0000259" key="1">
    <source>
        <dbReference type="PROSITE" id="PS51387"/>
    </source>
</evidence>
<dbReference type="GO" id="GO:0016491">
    <property type="term" value="F:oxidoreductase activity"/>
    <property type="evidence" value="ECO:0007669"/>
    <property type="project" value="InterPro"/>
</dbReference>
<dbReference type="SUPFAM" id="SSF56176">
    <property type="entry name" value="FAD-binding/transporter-associated domain-like"/>
    <property type="match status" value="1"/>
</dbReference>
<dbReference type="Proteomes" id="UP000019140">
    <property type="component" value="Unassembled WGS sequence"/>
</dbReference>
<gene>
    <name evidence="2" type="ORF">ETSY2_29535</name>
</gene>
<evidence type="ECO:0000313" key="2">
    <source>
        <dbReference type="EMBL" id="ETX04305.1"/>
    </source>
</evidence>
<proteinExistence type="predicted"/>
<dbReference type="EMBL" id="AZHX01001249">
    <property type="protein sequence ID" value="ETX04305.1"/>
    <property type="molecule type" value="Genomic_DNA"/>
</dbReference>
<dbReference type="Gene3D" id="3.30.465.10">
    <property type="match status" value="1"/>
</dbReference>
<protein>
    <recommendedName>
        <fullName evidence="1">FAD-binding PCMH-type domain-containing protein</fullName>
    </recommendedName>
</protein>
<keyword evidence="3" id="KW-1185">Reference proteome</keyword>
<dbReference type="Gene3D" id="3.30.390.50">
    <property type="entry name" value="CO dehydrogenase flavoprotein, C-terminal domain"/>
    <property type="match status" value="1"/>
</dbReference>
<dbReference type="InterPro" id="IPR016169">
    <property type="entry name" value="FAD-bd_PCMH_sub2"/>
</dbReference>
<accession>W4M297</accession>
<evidence type="ECO:0000313" key="3">
    <source>
        <dbReference type="Proteomes" id="UP000019140"/>
    </source>
</evidence>
<comment type="caution">
    <text evidence="2">The sequence shown here is derived from an EMBL/GenBank/DDBJ whole genome shotgun (WGS) entry which is preliminary data.</text>
</comment>
<dbReference type="Pfam" id="PF00941">
    <property type="entry name" value="FAD_binding_5"/>
    <property type="match status" value="1"/>
</dbReference>
<dbReference type="AlphaFoldDB" id="W4M297"/>
<name>W4M297_9BACT</name>
<reference evidence="2 3" key="1">
    <citation type="journal article" date="2014" name="Nature">
        <title>An environmental bacterial taxon with a large and distinct metabolic repertoire.</title>
        <authorList>
            <person name="Wilson M.C."/>
            <person name="Mori T."/>
            <person name="Ruckert C."/>
            <person name="Uria A.R."/>
            <person name="Helf M.J."/>
            <person name="Takada K."/>
            <person name="Gernert C."/>
            <person name="Steffens U.A."/>
            <person name="Heycke N."/>
            <person name="Schmitt S."/>
            <person name="Rinke C."/>
            <person name="Helfrich E.J."/>
            <person name="Brachmann A.O."/>
            <person name="Gurgui C."/>
            <person name="Wakimoto T."/>
            <person name="Kracht M."/>
            <person name="Crusemann M."/>
            <person name="Hentschel U."/>
            <person name="Abe I."/>
            <person name="Matsunaga S."/>
            <person name="Kalinowski J."/>
            <person name="Takeyama H."/>
            <person name="Piel J."/>
        </authorList>
    </citation>
    <scope>NUCLEOTIDE SEQUENCE [LARGE SCALE GENOMIC DNA]</scope>
    <source>
        <strain evidence="3">TSY2</strain>
    </source>
</reference>